<evidence type="ECO:0000313" key="1">
    <source>
        <dbReference type="EMBL" id="MFC7419716.1"/>
    </source>
</evidence>
<comment type="caution">
    <text evidence="1">The sequence shown here is derived from an EMBL/GenBank/DDBJ whole genome shotgun (WGS) entry which is preliminary data.</text>
</comment>
<keyword evidence="2" id="KW-1185">Reference proteome</keyword>
<dbReference type="EMBL" id="JBHTBQ010000012">
    <property type="protein sequence ID" value="MFC7419716.1"/>
    <property type="molecule type" value="Genomic_DNA"/>
</dbReference>
<name>A0ABW2QVG8_9NEIS</name>
<reference evidence="2" key="1">
    <citation type="journal article" date="2019" name="Int. J. Syst. Evol. Microbiol.">
        <title>The Global Catalogue of Microorganisms (GCM) 10K type strain sequencing project: providing services to taxonomists for standard genome sequencing and annotation.</title>
        <authorList>
            <consortium name="The Broad Institute Genomics Platform"/>
            <consortium name="The Broad Institute Genome Sequencing Center for Infectious Disease"/>
            <person name="Wu L."/>
            <person name="Ma J."/>
        </authorList>
    </citation>
    <scope>NUCLEOTIDE SEQUENCE [LARGE SCALE GENOMIC DNA]</scope>
    <source>
        <strain evidence="2">CCUG 62945</strain>
    </source>
</reference>
<protein>
    <submittedName>
        <fullName evidence="1">Uncharacterized protein</fullName>
    </submittedName>
</protein>
<dbReference type="Proteomes" id="UP001596473">
    <property type="component" value="Unassembled WGS sequence"/>
</dbReference>
<gene>
    <name evidence="1" type="ORF">ACFQNF_07460</name>
</gene>
<evidence type="ECO:0000313" key="2">
    <source>
        <dbReference type="Proteomes" id="UP001596473"/>
    </source>
</evidence>
<accession>A0ABW2QVG8</accession>
<sequence>MNEEAIPAAPAYLDAHNWAKLCTYLWMRPIFADQFERDPVKAILAAQGDAKNPIELDYVFDLNDPARRTKLLKIPDNPGYASSDLYDAIFGLLTIVPMTSWNVHGVTDNTANATSSS</sequence>
<dbReference type="RefSeq" id="WP_380187357.1">
    <property type="nucleotide sequence ID" value="NZ_JBHTBQ010000012.1"/>
</dbReference>
<proteinExistence type="predicted"/>
<organism evidence="1 2">
    <name type="scientific">Iodobacter arcticus</name>
    <dbReference type="NCBI Taxonomy" id="590593"/>
    <lineage>
        <taxon>Bacteria</taxon>
        <taxon>Pseudomonadati</taxon>
        <taxon>Pseudomonadota</taxon>
        <taxon>Betaproteobacteria</taxon>
        <taxon>Neisseriales</taxon>
        <taxon>Chitinibacteraceae</taxon>
        <taxon>Iodobacter</taxon>
    </lineage>
</organism>